<dbReference type="EMBL" id="BLAF01000007">
    <property type="protein sequence ID" value="GES18510.1"/>
    <property type="molecule type" value="Genomic_DNA"/>
</dbReference>
<keyword evidence="1" id="KW-0560">Oxidoreductase</keyword>
<name>A0A5M3XBK9_9ACTN</name>
<reference evidence="3 4" key="1">
    <citation type="submission" date="2019-10" db="EMBL/GenBank/DDBJ databases">
        <title>Whole genome shotgun sequence of Acrocarpospora pleiomorpha NBRC 16267.</title>
        <authorList>
            <person name="Ichikawa N."/>
            <person name="Kimura A."/>
            <person name="Kitahashi Y."/>
            <person name="Komaki H."/>
            <person name="Oguchi A."/>
        </authorList>
    </citation>
    <scope>NUCLEOTIDE SEQUENCE [LARGE SCALE GENOMIC DNA]</scope>
    <source>
        <strain evidence="3 4">NBRC 16267</strain>
    </source>
</reference>
<dbReference type="SUPFAM" id="SSF53720">
    <property type="entry name" value="ALDH-like"/>
    <property type="match status" value="1"/>
</dbReference>
<evidence type="ECO:0000313" key="4">
    <source>
        <dbReference type="Proteomes" id="UP000377595"/>
    </source>
</evidence>
<dbReference type="PANTHER" id="PTHR43217:SF1">
    <property type="entry name" value="SUCCINATE SEMIALDEHYDE DEHYDROGENASE [NAD(P)+] SAD"/>
    <property type="match status" value="1"/>
</dbReference>
<dbReference type="InterPro" id="IPR016163">
    <property type="entry name" value="Ald_DH_C"/>
</dbReference>
<dbReference type="RefSeq" id="WP_155343631.1">
    <property type="nucleotide sequence ID" value="NZ_BAAAHM010000010.1"/>
</dbReference>
<proteinExistence type="predicted"/>
<dbReference type="InterPro" id="IPR047110">
    <property type="entry name" value="GABD/Sad-like"/>
</dbReference>
<dbReference type="InterPro" id="IPR016161">
    <property type="entry name" value="Ald_DH/histidinol_DH"/>
</dbReference>
<dbReference type="InterPro" id="IPR015590">
    <property type="entry name" value="Aldehyde_DH_dom"/>
</dbReference>
<evidence type="ECO:0000259" key="2">
    <source>
        <dbReference type="Pfam" id="PF00171"/>
    </source>
</evidence>
<evidence type="ECO:0000313" key="3">
    <source>
        <dbReference type="EMBL" id="GES18510.1"/>
    </source>
</evidence>
<accession>A0A5M3XBK9</accession>
<evidence type="ECO:0000256" key="1">
    <source>
        <dbReference type="ARBA" id="ARBA00023002"/>
    </source>
</evidence>
<organism evidence="3 4">
    <name type="scientific">Acrocarpospora pleiomorpha</name>
    <dbReference type="NCBI Taxonomy" id="90975"/>
    <lineage>
        <taxon>Bacteria</taxon>
        <taxon>Bacillati</taxon>
        <taxon>Actinomycetota</taxon>
        <taxon>Actinomycetes</taxon>
        <taxon>Streptosporangiales</taxon>
        <taxon>Streptosporangiaceae</taxon>
        <taxon>Acrocarpospora</taxon>
    </lineage>
</organism>
<dbReference type="PROSITE" id="PS00070">
    <property type="entry name" value="ALDEHYDE_DEHYDR_CYS"/>
    <property type="match status" value="1"/>
</dbReference>
<dbReference type="PANTHER" id="PTHR43217">
    <property type="entry name" value="SUCCINATE SEMIALDEHYDE DEHYDROGENASE [NAD(P)+] SAD"/>
    <property type="match status" value="1"/>
</dbReference>
<dbReference type="Pfam" id="PF00171">
    <property type="entry name" value="Aldedh"/>
    <property type="match status" value="1"/>
</dbReference>
<dbReference type="OrthoDB" id="6882680at2"/>
<dbReference type="AlphaFoldDB" id="A0A5M3XBK9"/>
<protein>
    <submittedName>
        <fullName evidence="3">Succinate dehydrogenase</fullName>
    </submittedName>
</protein>
<gene>
    <name evidence="3" type="primary">yneI</name>
    <name evidence="3" type="ORF">Aple_014050</name>
</gene>
<keyword evidence="4" id="KW-1185">Reference proteome</keyword>
<comment type="caution">
    <text evidence="3">The sequence shown here is derived from an EMBL/GenBank/DDBJ whole genome shotgun (WGS) entry which is preliminary data.</text>
</comment>
<dbReference type="GO" id="GO:0004777">
    <property type="term" value="F:succinate-semialdehyde dehydrogenase (NAD+) activity"/>
    <property type="evidence" value="ECO:0007669"/>
    <property type="project" value="TreeGrafter"/>
</dbReference>
<dbReference type="InterPro" id="IPR016160">
    <property type="entry name" value="Ald_DH_CS_CYS"/>
</dbReference>
<sequence>MTRATGGIVTINPTSGDELDFYPYTTPQDIDRVLQIAGASRWGQSRVADRVAAIDQLGEILAERREPLATLITLEMGKPIRQARAEIDKCVSACRYYAQELPEILRPETFDIDGDTAIVRVVPIGVVFAILPWNYPWWQVIRAMLPAIAAGNTVVLKHAESVTGSALAIQEVFQDAFGEGVLQTVVVDAATASAIIEDSRIEAVTFTGSDRVGALVAARAGAALKKCVLELGGSDPFIVLADADINAAAAAAVTSRFINNGQSCIAAKRILVHRDVHDAFVDALVPHVRTLKVGDPADETIDVGPLARHDLRDSLRKQRAQALATGGRVIAQADAPESARGAWFSPSIVEVDERDSVLLSDETFGPLGALTTGADDDELIALANSSRYGLSSSLWSTDSDHAASVSARVHAGAVFVNTISATDPRLPTGGIKASGYGRELGKWGVYELANLQTLRIRTT</sequence>
<dbReference type="Gene3D" id="3.40.309.10">
    <property type="entry name" value="Aldehyde Dehydrogenase, Chain A, domain 2"/>
    <property type="match status" value="1"/>
</dbReference>
<dbReference type="InterPro" id="IPR016162">
    <property type="entry name" value="Ald_DH_N"/>
</dbReference>
<feature type="domain" description="Aldehyde dehydrogenase" evidence="2">
    <location>
        <begin position="8"/>
        <end position="453"/>
    </location>
</feature>
<dbReference type="Proteomes" id="UP000377595">
    <property type="component" value="Unassembled WGS sequence"/>
</dbReference>
<dbReference type="Gene3D" id="3.40.605.10">
    <property type="entry name" value="Aldehyde Dehydrogenase, Chain A, domain 1"/>
    <property type="match status" value="1"/>
</dbReference>